<reference evidence="2 3" key="1">
    <citation type="submission" date="2019-04" db="EMBL/GenBank/DDBJ databases">
        <authorList>
            <person name="Hwang J.C."/>
        </authorList>
    </citation>
    <scope>NUCLEOTIDE SEQUENCE [LARGE SCALE GENOMIC DNA]</scope>
    <source>
        <strain evidence="2 3">IMCC35002</strain>
    </source>
</reference>
<proteinExistence type="predicted"/>
<protein>
    <recommendedName>
        <fullName evidence="4">Flagellar protein FliT</fullName>
    </recommendedName>
</protein>
<evidence type="ECO:0000313" key="3">
    <source>
        <dbReference type="Proteomes" id="UP000305675"/>
    </source>
</evidence>
<gene>
    <name evidence="2" type="ORF">FCL42_12330</name>
</gene>
<dbReference type="Proteomes" id="UP000305675">
    <property type="component" value="Unassembled WGS sequence"/>
</dbReference>
<sequence>MSEPVGKISIKQWQKFGLALEQFAAKEDWARVALIDQKLRQLLIQVGKPDDEEQRQARMELAKVHRKVLNQLITSKEDLSQKMKQFQTSREGLSAYHQTELSGER</sequence>
<accession>A0A4V5NZA6</accession>
<dbReference type="OrthoDB" id="6272021at2"/>
<dbReference type="AlphaFoldDB" id="A0A4V5NZA6"/>
<comment type="caution">
    <text evidence="2">The sequence shown here is derived from an EMBL/GenBank/DDBJ whole genome shotgun (WGS) entry which is preliminary data.</text>
</comment>
<feature type="region of interest" description="Disordered" evidence="1">
    <location>
        <begin position="84"/>
        <end position="105"/>
    </location>
</feature>
<evidence type="ECO:0000313" key="2">
    <source>
        <dbReference type="EMBL" id="TKB54592.1"/>
    </source>
</evidence>
<dbReference type="EMBL" id="SWCJ01000008">
    <property type="protein sequence ID" value="TKB54592.1"/>
    <property type="molecule type" value="Genomic_DNA"/>
</dbReference>
<name>A0A4V5NZA6_9GAMM</name>
<organism evidence="2 3">
    <name type="scientific">Ferrimonas aestuarii</name>
    <dbReference type="NCBI Taxonomy" id="2569539"/>
    <lineage>
        <taxon>Bacteria</taxon>
        <taxon>Pseudomonadati</taxon>
        <taxon>Pseudomonadota</taxon>
        <taxon>Gammaproteobacteria</taxon>
        <taxon>Alteromonadales</taxon>
        <taxon>Ferrimonadaceae</taxon>
        <taxon>Ferrimonas</taxon>
    </lineage>
</organism>
<evidence type="ECO:0008006" key="4">
    <source>
        <dbReference type="Google" id="ProtNLM"/>
    </source>
</evidence>
<keyword evidence="3" id="KW-1185">Reference proteome</keyword>
<dbReference type="RefSeq" id="WP_136863727.1">
    <property type="nucleotide sequence ID" value="NZ_SWCJ01000008.1"/>
</dbReference>
<evidence type="ECO:0000256" key="1">
    <source>
        <dbReference type="SAM" id="MobiDB-lite"/>
    </source>
</evidence>